<proteinExistence type="predicted"/>
<feature type="region of interest" description="Disordered" evidence="6">
    <location>
        <begin position="1"/>
        <end position="88"/>
    </location>
</feature>
<dbReference type="GO" id="GO:0045739">
    <property type="term" value="P:positive regulation of DNA repair"/>
    <property type="evidence" value="ECO:0007669"/>
    <property type="project" value="InterPro"/>
</dbReference>
<feature type="compositionally biased region" description="Polar residues" evidence="6">
    <location>
        <begin position="878"/>
        <end position="887"/>
    </location>
</feature>
<dbReference type="PANTHER" id="PTHR15660">
    <property type="entry name" value="BRISC AND BRCA1-A COMPLEX MEMBER 1"/>
    <property type="match status" value="1"/>
</dbReference>
<dbReference type="Ensembl" id="ENSACOT00000001325.1">
    <property type="protein sequence ID" value="ENSACOP00000001280.1"/>
    <property type="gene ID" value="ENSACOG00000000937.1"/>
</dbReference>
<feature type="compositionally biased region" description="Pro residues" evidence="6">
    <location>
        <begin position="623"/>
        <end position="632"/>
    </location>
</feature>
<evidence type="ECO:0000256" key="5">
    <source>
        <dbReference type="ARBA" id="ARBA00023242"/>
    </source>
</evidence>
<dbReference type="SMART" id="SM00540">
    <property type="entry name" value="LEM"/>
    <property type="match status" value="1"/>
</dbReference>
<accession>A0A8B9IS30</accession>
<evidence type="ECO:0000259" key="7">
    <source>
        <dbReference type="PROSITE" id="PS50954"/>
    </source>
</evidence>
<evidence type="ECO:0000313" key="9">
    <source>
        <dbReference type="Proteomes" id="UP000694522"/>
    </source>
</evidence>
<feature type="region of interest" description="Disordered" evidence="6">
    <location>
        <begin position="332"/>
        <end position="365"/>
    </location>
</feature>
<dbReference type="Proteomes" id="UP000694522">
    <property type="component" value="Unplaced"/>
</dbReference>
<feature type="compositionally biased region" description="Polar residues" evidence="6">
    <location>
        <begin position="830"/>
        <end position="839"/>
    </location>
</feature>
<evidence type="ECO:0000256" key="1">
    <source>
        <dbReference type="ARBA" id="ARBA00004123"/>
    </source>
</evidence>
<dbReference type="GO" id="GO:0016604">
    <property type="term" value="C:nuclear body"/>
    <property type="evidence" value="ECO:0007669"/>
    <property type="project" value="TreeGrafter"/>
</dbReference>
<protein>
    <recommendedName>
        <fullName evidence="7">LEM domain-containing protein</fullName>
    </recommendedName>
</protein>
<dbReference type="InterPro" id="IPR003887">
    <property type="entry name" value="LEM_dom"/>
</dbReference>
<reference evidence="8" key="1">
    <citation type="submission" date="2025-08" db="UniProtKB">
        <authorList>
            <consortium name="Ensembl"/>
        </authorList>
    </citation>
    <scope>IDENTIFICATION</scope>
</reference>
<feature type="compositionally biased region" description="Polar residues" evidence="6">
    <location>
        <begin position="854"/>
        <end position="863"/>
    </location>
</feature>
<keyword evidence="5" id="KW-0539">Nucleus</keyword>
<dbReference type="PANTHER" id="PTHR15660:SF1">
    <property type="entry name" value="BRISC AND BRCA1-A COMPLEX MEMBER 1"/>
    <property type="match status" value="1"/>
</dbReference>
<name>A0A8B9IS30_9PSIT</name>
<feature type="compositionally biased region" description="Low complexity" evidence="6">
    <location>
        <begin position="779"/>
        <end position="790"/>
    </location>
</feature>
<dbReference type="SUPFAM" id="SSF63451">
    <property type="entry name" value="LEM domain"/>
    <property type="match status" value="1"/>
</dbReference>
<feature type="region of interest" description="Disordered" evidence="6">
    <location>
        <begin position="604"/>
        <end position="643"/>
    </location>
</feature>
<evidence type="ECO:0000256" key="4">
    <source>
        <dbReference type="ARBA" id="ARBA00023204"/>
    </source>
</evidence>
<feature type="region of interest" description="Disordered" evidence="6">
    <location>
        <begin position="715"/>
        <end position="957"/>
    </location>
</feature>
<dbReference type="GO" id="GO:0070552">
    <property type="term" value="C:BRISC complex"/>
    <property type="evidence" value="ECO:0007669"/>
    <property type="project" value="InterPro"/>
</dbReference>
<dbReference type="GO" id="GO:0007095">
    <property type="term" value="P:mitotic G2 DNA damage checkpoint signaling"/>
    <property type="evidence" value="ECO:0007669"/>
    <property type="project" value="TreeGrafter"/>
</dbReference>
<dbReference type="CDD" id="cd21502">
    <property type="entry name" value="vWA_BABAM1"/>
    <property type="match status" value="1"/>
</dbReference>
<dbReference type="GO" id="GO:0006302">
    <property type="term" value="P:double-strand break repair"/>
    <property type="evidence" value="ECO:0007669"/>
    <property type="project" value="TreeGrafter"/>
</dbReference>
<keyword evidence="9" id="KW-1185">Reference proteome</keyword>
<dbReference type="GO" id="GO:0070531">
    <property type="term" value="C:BRCA1-A complex"/>
    <property type="evidence" value="ECO:0007669"/>
    <property type="project" value="InterPro"/>
</dbReference>
<reference evidence="8" key="2">
    <citation type="submission" date="2025-09" db="UniProtKB">
        <authorList>
            <consortium name="Ensembl"/>
        </authorList>
    </citation>
    <scope>IDENTIFICATION</scope>
</reference>
<dbReference type="Gene3D" id="1.10.720.40">
    <property type="match status" value="1"/>
</dbReference>
<feature type="compositionally biased region" description="Polar residues" evidence="6">
    <location>
        <begin position="926"/>
        <end position="935"/>
    </location>
</feature>
<dbReference type="InterPro" id="IPR011015">
    <property type="entry name" value="LEM/LEM-like_dom_sf"/>
</dbReference>
<feature type="compositionally biased region" description="Basic and acidic residues" evidence="6">
    <location>
        <begin position="1002"/>
        <end position="1033"/>
    </location>
</feature>
<dbReference type="CDD" id="cd12934">
    <property type="entry name" value="LEM"/>
    <property type="match status" value="1"/>
</dbReference>
<feature type="region of interest" description="Disordered" evidence="6">
    <location>
        <begin position="992"/>
        <end position="1033"/>
    </location>
</feature>
<feature type="domain" description="LEM" evidence="7">
    <location>
        <begin position="1024"/>
        <end position="1068"/>
    </location>
</feature>
<dbReference type="PROSITE" id="PS50954">
    <property type="entry name" value="LEM"/>
    <property type="match status" value="1"/>
</dbReference>
<feature type="region of interest" description="Disordered" evidence="6">
    <location>
        <begin position="478"/>
        <end position="560"/>
    </location>
</feature>
<feature type="compositionally biased region" description="Polar residues" evidence="6">
    <location>
        <begin position="747"/>
        <end position="760"/>
    </location>
</feature>
<organism evidence="8 9">
    <name type="scientific">Amazona collaria</name>
    <name type="common">yellow-billed parrot</name>
    <dbReference type="NCBI Taxonomy" id="241587"/>
    <lineage>
        <taxon>Eukaryota</taxon>
        <taxon>Metazoa</taxon>
        <taxon>Chordata</taxon>
        <taxon>Craniata</taxon>
        <taxon>Vertebrata</taxon>
        <taxon>Euteleostomi</taxon>
        <taxon>Archelosauria</taxon>
        <taxon>Archosauria</taxon>
        <taxon>Dinosauria</taxon>
        <taxon>Saurischia</taxon>
        <taxon>Theropoda</taxon>
        <taxon>Coelurosauria</taxon>
        <taxon>Aves</taxon>
        <taxon>Neognathae</taxon>
        <taxon>Neoaves</taxon>
        <taxon>Telluraves</taxon>
        <taxon>Australaves</taxon>
        <taxon>Psittaciformes</taxon>
        <taxon>Psittacidae</taxon>
        <taxon>Amazona</taxon>
    </lineage>
</organism>
<evidence type="ECO:0000313" key="8">
    <source>
        <dbReference type="Ensembl" id="ENSACOP00000001280.1"/>
    </source>
</evidence>
<evidence type="ECO:0000256" key="2">
    <source>
        <dbReference type="ARBA" id="ARBA00022490"/>
    </source>
</evidence>
<evidence type="ECO:0000256" key="3">
    <source>
        <dbReference type="ARBA" id="ARBA00022763"/>
    </source>
</evidence>
<dbReference type="InterPro" id="IPR026126">
    <property type="entry name" value="BABAM1"/>
</dbReference>
<keyword evidence="4" id="KW-0234">DNA repair</keyword>
<keyword evidence="3" id="KW-0227">DNA damage</keyword>
<dbReference type="Pfam" id="PF03020">
    <property type="entry name" value="LEM"/>
    <property type="match status" value="1"/>
</dbReference>
<feature type="compositionally biased region" description="Pro residues" evidence="6">
    <location>
        <begin position="72"/>
        <end position="81"/>
    </location>
</feature>
<comment type="subcellular location">
    <subcellularLocation>
        <location evidence="1">Nucleus</location>
    </subcellularLocation>
</comment>
<evidence type="ECO:0000256" key="6">
    <source>
        <dbReference type="SAM" id="MobiDB-lite"/>
    </source>
</evidence>
<sequence length="1089" mass="113229">MKRGCGMDTSEPGSAAEEEEERAPEPRPRTRSNPEGAEDRALSAQSSVGNRSEGEGEAASADGSPQGTAPAPHGPAWPGPGPHTEVQVKTPRVNCPEKVIICLDLAEEMALPKLESFNGSKTNALNISQKMIEMFVRTKHKIDKCHEFALVVVNNDATWLSGFTSDPREVCSCLYDLETVVCKSFNLEGLFNLIQQKIELPVTENVQTIPPPYVVRTILVFGRPGCQPQFSMSEHMKKMLQCPYFFFDVVYIHNGVEEKDDETSWKVNVGWGILSAAAGDVSPPLCPLPRRCTASSAAWTPKAPTTSTRCCCRGRPWSCTTAWPSCWRTRCSAPSRHTQPTGCWRRMSPRRSRPPSDRGDAGPGMVLGEREGAVPDPCCADAVAPVPGLGTGGQEDGKRAMDRERGHGVRLLRDWGPQRAWGWSPAEDPEVLGSSLSFLTEDATKGSICAALPEAGSLLQEPGGCSGLRGPLPSLSIPSLAPWPQGDPGGSAVPPHPLASSTLLSDGDELREGPRSRTMVGGSGGPPQVLPQPCARVAPGPRPPQVFGPGGSLRPPQRCTGALGKLGALAEAPGHGGSAGDSSSDSECFLSALETLGARCCSAGLEPGEAPSPDGAGAGATELPPPSSPPTPERVQGGGFAGASGAAPCCEDASGDVGELLTQLQGCSLQGSPPCTPGPLPRLITGGVIPQEPLVYPHVTPRTRSRLLASAKRFGASSSSSLFGDTLEMPRRPPRVRAPQGVPRDPATTSGRCGTPQGTDVCSGDREETGSVGDTVLLPRAPSSSPGASPTVLLVPGGPQCPPSDAQGSPGSSPTVLLIPDHPQCPPSDAQGSPGSSPTMLLIPDHPQCPPSDAQGSSGSSPTVLLVPGGPQCPPSDAQGSSGSSPTALLVPGRPQCPPADAQGSSGSSPTALLIPGDPQCPPSDAQGSSGSSPTALLIPGHPQCPPADAQGSPCATFRVPEGGSGCQDPLPLETPQPLRLHRRFCRLLAPRAPAVPPGPQEHLECEERDRAPTERHSPGHEDTAPPRPLSDEGLRRRLRALGDEPGPITALTRQLYLRRLEKLLRTPRNRPVGACGVPHGLAGPCGLA</sequence>
<feature type="compositionally biased region" description="Polar residues" evidence="6">
    <location>
        <begin position="806"/>
        <end position="815"/>
    </location>
</feature>
<keyword evidence="2" id="KW-0963">Cytoplasm</keyword>
<dbReference type="AlphaFoldDB" id="A0A8B9IS30"/>